<sequence length="286" mass="32062">MRSIVKNSARLDQIMLGGIPAKEGWLSWVPDWRLPYGRHHVRYLRSRQASGDLPAKIRFFGKETHGNLLSCRGYQVDTVDGVAAGHSPPCHFTQSKNASNRYSNRISEALQQTLLMDHPGATGKLLLEVPWTLTCDTDTSPANFCSSQEWLELSQSRYFQKFHEFRRHNEDFCIGGQSFRSFFPQSGSKSVDISITLRCLRLALLSLDQRALITTRTGYLGLAPTAVRPGDVVAILLGCKCPMVLRQYSDNLYHVIGECYIHGLMDGEILSQVSGGNILEREVVLC</sequence>
<dbReference type="AlphaFoldDB" id="A0A9P4PUN7"/>
<keyword evidence="2" id="KW-1185">Reference proteome</keyword>
<dbReference type="EMBL" id="MU001494">
    <property type="protein sequence ID" value="KAF2449249.1"/>
    <property type="molecule type" value="Genomic_DNA"/>
</dbReference>
<evidence type="ECO:0000313" key="1">
    <source>
        <dbReference type="EMBL" id="KAF2449249.1"/>
    </source>
</evidence>
<dbReference type="Proteomes" id="UP000799764">
    <property type="component" value="Unassembled WGS sequence"/>
</dbReference>
<gene>
    <name evidence="1" type="ORF">P171DRAFT_188503</name>
</gene>
<accession>A0A9P4PUN7</accession>
<dbReference type="InterPro" id="IPR052895">
    <property type="entry name" value="HetReg/Transcr_Mod"/>
</dbReference>
<dbReference type="PANTHER" id="PTHR24148:SF64">
    <property type="entry name" value="HETEROKARYON INCOMPATIBILITY DOMAIN-CONTAINING PROTEIN"/>
    <property type="match status" value="1"/>
</dbReference>
<dbReference type="OrthoDB" id="2157530at2759"/>
<dbReference type="PANTHER" id="PTHR24148">
    <property type="entry name" value="ANKYRIN REPEAT DOMAIN-CONTAINING PROTEIN 39 HOMOLOG-RELATED"/>
    <property type="match status" value="1"/>
</dbReference>
<evidence type="ECO:0008006" key="3">
    <source>
        <dbReference type="Google" id="ProtNLM"/>
    </source>
</evidence>
<reference evidence="1" key="1">
    <citation type="journal article" date="2020" name="Stud. Mycol.">
        <title>101 Dothideomycetes genomes: a test case for predicting lifestyles and emergence of pathogens.</title>
        <authorList>
            <person name="Haridas S."/>
            <person name="Albert R."/>
            <person name="Binder M."/>
            <person name="Bloem J."/>
            <person name="Labutti K."/>
            <person name="Salamov A."/>
            <person name="Andreopoulos B."/>
            <person name="Baker S."/>
            <person name="Barry K."/>
            <person name="Bills G."/>
            <person name="Bluhm B."/>
            <person name="Cannon C."/>
            <person name="Castanera R."/>
            <person name="Culley D."/>
            <person name="Daum C."/>
            <person name="Ezra D."/>
            <person name="Gonzalez J."/>
            <person name="Henrissat B."/>
            <person name="Kuo A."/>
            <person name="Liang C."/>
            <person name="Lipzen A."/>
            <person name="Lutzoni F."/>
            <person name="Magnuson J."/>
            <person name="Mondo S."/>
            <person name="Nolan M."/>
            <person name="Ohm R."/>
            <person name="Pangilinan J."/>
            <person name="Park H.-J."/>
            <person name="Ramirez L."/>
            <person name="Alfaro M."/>
            <person name="Sun H."/>
            <person name="Tritt A."/>
            <person name="Yoshinaga Y."/>
            <person name="Zwiers L.-H."/>
            <person name="Turgeon B."/>
            <person name="Goodwin S."/>
            <person name="Spatafora J."/>
            <person name="Crous P."/>
            <person name="Grigoriev I."/>
        </authorList>
    </citation>
    <scope>NUCLEOTIDE SEQUENCE</scope>
    <source>
        <strain evidence="1">CBS 690.94</strain>
    </source>
</reference>
<organism evidence="1 2">
    <name type="scientific">Karstenula rhodostoma CBS 690.94</name>
    <dbReference type="NCBI Taxonomy" id="1392251"/>
    <lineage>
        <taxon>Eukaryota</taxon>
        <taxon>Fungi</taxon>
        <taxon>Dikarya</taxon>
        <taxon>Ascomycota</taxon>
        <taxon>Pezizomycotina</taxon>
        <taxon>Dothideomycetes</taxon>
        <taxon>Pleosporomycetidae</taxon>
        <taxon>Pleosporales</taxon>
        <taxon>Massarineae</taxon>
        <taxon>Didymosphaeriaceae</taxon>
        <taxon>Karstenula</taxon>
    </lineage>
</organism>
<protein>
    <recommendedName>
        <fullName evidence="3">Heterokaryon incompatibility domain-containing protein</fullName>
    </recommendedName>
</protein>
<evidence type="ECO:0000313" key="2">
    <source>
        <dbReference type="Proteomes" id="UP000799764"/>
    </source>
</evidence>
<proteinExistence type="predicted"/>
<dbReference type="Pfam" id="PF26639">
    <property type="entry name" value="Het-6_barrel"/>
    <property type="match status" value="1"/>
</dbReference>
<comment type="caution">
    <text evidence="1">The sequence shown here is derived from an EMBL/GenBank/DDBJ whole genome shotgun (WGS) entry which is preliminary data.</text>
</comment>
<name>A0A9P4PUN7_9PLEO</name>